<evidence type="ECO:0000256" key="1">
    <source>
        <dbReference type="SAM" id="SignalP"/>
    </source>
</evidence>
<name>A0AAN8HVG6_CHAGU</name>
<accession>A0AAN8HVG6</accession>
<sequence>MYIGVIGMFVLLLVPCECLSCQCVSVGRDVSRRLALIPSGVRQTPVPRSSDRRSYYFLFALVACVPWERPPHVTDSSVNTASPGVTE</sequence>
<proteinExistence type="predicted"/>
<dbReference type="AlphaFoldDB" id="A0AAN8HVG6"/>
<evidence type="ECO:0008006" key="4">
    <source>
        <dbReference type="Google" id="ProtNLM"/>
    </source>
</evidence>
<evidence type="ECO:0000313" key="2">
    <source>
        <dbReference type="EMBL" id="KAK5929588.1"/>
    </source>
</evidence>
<feature type="signal peptide" evidence="1">
    <location>
        <begin position="1"/>
        <end position="18"/>
    </location>
</feature>
<keyword evidence="1" id="KW-0732">Signal</keyword>
<dbReference type="EMBL" id="JAURVH010001517">
    <property type="protein sequence ID" value="KAK5929588.1"/>
    <property type="molecule type" value="Genomic_DNA"/>
</dbReference>
<feature type="chain" id="PRO_5042895045" description="Secreted protein" evidence="1">
    <location>
        <begin position="19"/>
        <end position="87"/>
    </location>
</feature>
<dbReference type="Proteomes" id="UP001331515">
    <property type="component" value="Unassembled WGS sequence"/>
</dbReference>
<comment type="caution">
    <text evidence="2">The sequence shown here is derived from an EMBL/GenBank/DDBJ whole genome shotgun (WGS) entry which is preliminary data.</text>
</comment>
<protein>
    <recommendedName>
        <fullName evidence="4">Secreted protein</fullName>
    </recommendedName>
</protein>
<keyword evidence="3" id="KW-1185">Reference proteome</keyword>
<reference evidence="2 3" key="1">
    <citation type="journal article" date="2023" name="Mol. Biol. Evol.">
        <title>Genomics of Secondarily Temperate Adaptation in the Only Non-Antarctic Icefish.</title>
        <authorList>
            <person name="Rivera-Colon A.G."/>
            <person name="Rayamajhi N."/>
            <person name="Minhas B.F."/>
            <person name="Madrigal G."/>
            <person name="Bilyk K.T."/>
            <person name="Yoon V."/>
            <person name="Hune M."/>
            <person name="Gregory S."/>
            <person name="Cheng C.H.C."/>
            <person name="Catchen J.M."/>
        </authorList>
    </citation>
    <scope>NUCLEOTIDE SEQUENCE [LARGE SCALE GENOMIC DNA]</scope>
    <source>
        <tissue evidence="2">White muscle</tissue>
    </source>
</reference>
<gene>
    <name evidence="2" type="ORF">CgunFtcFv8_010810</name>
</gene>
<organism evidence="2 3">
    <name type="scientific">Champsocephalus gunnari</name>
    <name type="common">Mackerel icefish</name>
    <dbReference type="NCBI Taxonomy" id="52237"/>
    <lineage>
        <taxon>Eukaryota</taxon>
        <taxon>Metazoa</taxon>
        <taxon>Chordata</taxon>
        <taxon>Craniata</taxon>
        <taxon>Vertebrata</taxon>
        <taxon>Euteleostomi</taxon>
        <taxon>Actinopterygii</taxon>
        <taxon>Neopterygii</taxon>
        <taxon>Teleostei</taxon>
        <taxon>Neoteleostei</taxon>
        <taxon>Acanthomorphata</taxon>
        <taxon>Eupercaria</taxon>
        <taxon>Perciformes</taxon>
        <taxon>Notothenioidei</taxon>
        <taxon>Channichthyidae</taxon>
        <taxon>Champsocephalus</taxon>
    </lineage>
</organism>
<evidence type="ECO:0000313" key="3">
    <source>
        <dbReference type="Proteomes" id="UP001331515"/>
    </source>
</evidence>